<evidence type="ECO:0000313" key="4">
    <source>
        <dbReference type="Proteomes" id="UP000256977"/>
    </source>
</evidence>
<keyword evidence="2" id="KW-0326">Glycosidase</keyword>
<proteinExistence type="predicted"/>
<dbReference type="Gene3D" id="3.20.20.70">
    <property type="entry name" value="Aldolase class I"/>
    <property type="match status" value="1"/>
</dbReference>
<dbReference type="GO" id="GO:0016052">
    <property type="term" value="P:carbohydrate catabolic process"/>
    <property type="evidence" value="ECO:0007669"/>
    <property type="project" value="InterPro"/>
</dbReference>
<evidence type="ECO:0000313" key="3">
    <source>
        <dbReference type="EMBL" id="RED56528.1"/>
    </source>
</evidence>
<dbReference type="Gene3D" id="2.70.98.60">
    <property type="entry name" value="alpha-galactosidase from lactobacil brevis"/>
    <property type="match status" value="1"/>
</dbReference>
<dbReference type="GO" id="GO:0004557">
    <property type="term" value="F:alpha-galactosidase activity"/>
    <property type="evidence" value="ECO:0007669"/>
    <property type="project" value="InterPro"/>
</dbReference>
<keyword evidence="1" id="KW-0378">Hydrolase</keyword>
<evidence type="ECO:0000256" key="2">
    <source>
        <dbReference type="ARBA" id="ARBA00023295"/>
    </source>
</evidence>
<dbReference type="EMBL" id="QRDZ01000039">
    <property type="protein sequence ID" value="RED56528.1"/>
    <property type="molecule type" value="Genomic_DNA"/>
</dbReference>
<organism evidence="3 4">
    <name type="scientific">Cohnella phaseoli</name>
    <dbReference type="NCBI Taxonomy" id="456490"/>
    <lineage>
        <taxon>Bacteria</taxon>
        <taxon>Bacillati</taxon>
        <taxon>Bacillota</taxon>
        <taxon>Bacilli</taxon>
        <taxon>Bacillales</taxon>
        <taxon>Paenibacillaceae</taxon>
        <taxon>Cohnella</taxon>
    </lineage>
</organism>
<dbReference type="AlphaFoldDB" id="A0A3D9I440"/>
<dbReference type="PRINTS" id="PR00743">
    <property type="entry name" value="GLHYDRLASE36"/>
</dbReference>
<dbReference type="InterPro" id="IPR002252">
    <property type="entry name" value="Glyco_hydro_36"/>
</dbReference>
<dbReference type="InterPro" id="IPR017853">
    <property type="entry name" value="GH"/>
</dbReference>
<dbReference type="InterPro" id="IPR013785">
    <property type="entry name" value="Aldolase_TIM"/>
</dbReference>
<dbReference type="PANTHER" id="PTHR43053">
    <property type="entry name" value="GLYCOSIDASE FAMILY 31"/>
    <property type="match status" value="1"/>
</dbReference>
<name>A0A3D9I440_9BACL</name>
<dbReference type="CDD" id="cd14791">
    <property type="entry name" value="GH36"/>
    <property type="match status" value="1"/>
</dbReference>
<accession>A0A3D9I440</accession>
<protein>
    <submittedName>
        <fullName evidence="3">Alpha-galactosidase</fullName>
    </submittedName>
</protein>
<dbReference type="OrthoDB" id="9758822at2"/>
<dbReference type="Pfam" id="PF02065">
    <property type="entry name" value="Melibiase"/>
    <property type="match status" value="1"/>
</dbReference>
<evidence type="ECO:0000256" key="1">
    <source>
        <dbReference type="ARBA" id="ARBA00022801"/>
    </source>
</evidence>
<dbReference type="Proteomes" id="UP000256977">
    <property type="component" value="Unassembled WGS sequence"/>
</dbReference>
<dbReference type="RefSeq" id="WP_116064959.1">
    <property type="nucleotide sequence ID" value="NZ_QRDZ01000039.1"/>
</dbReference>
<dbReference type="SUPFAM" id="SSF51445">
    <property type="entry name" value="(Trans)glycosidases"/>
    <property type="match status" value="1"/>
</dbReference>
<dbReference type="PANTHER" id="PTHR43053:SF3">
    <property type="entry name" value="ALPHA-GALACTOSIDASE C-RELATED"/>
    <property type="match status" value="1"/>
</dbReference>
<keyword evidence="4" id="KW-1185">Reference proteome</keyword>
<dbReference type="InterPro" id="IPR050985">
    <property type="entry name" value="Alpha-glycosidase_related"/>
</dbReference>
<comment type="caution">
    <text evidence="3">The sequence shown here is derived from an EMBL/GenBank/DDBJ whole genome shotgun (WGS) entry which is preliminary data.</text>
</comment>
<reference evidence="3 4" key="1">
    <citation type="submission" date="2018-07" db="EMBL/GenBank/DDBJ databases">
        <title>Genomic Encyclopedia of Type Strains, Phase III (KMG-III): the genomes of soil and plant-associated and newly described type strains.</title>
        <authorList>
            <person name="Whitman W."/>
        </authorList>
    </citation>
    <scope>NUCLEOTIDE SEQUENCE [LARGE SCALE GENOMIC DNA]</scope>
    <source>
        <strain evidence="3 4">CECT 7287</strain>
    </source>
</reference>
<gene>
    <name evidence="3" type="ORF">DFP98_13986</name>
</gene>
<dbReference type="InterPro" id="IPR038417">
    <property type="entry name" value="Alpga-gal_N_sf"/>
</dbReference>
<sequence length="700" mass="79762">MKQFANISIHENGLYFEAEVTDSRDVRLLHFSPFPPVADKLEAEEVRRKFRIVEIQATGLNQDDHHGSKYTGTLPGYRLKYVTHHDGRNAHGRKLEIVMEDDGLVVTVHYQFFDQIPVVRAWTEVVNHSNSSIALEYISSFALTGIAKGGDTSWEHQGRLSVAHNTWHGEMQWRSHTMPELGLTRANNSSLKRLSYSTSGTWSSEGFIPMGCFENSAQGTALIWQIEHNGSWHWEISDAANQLYLQLSGPTENENHWWKKLAPGETFVAVPVGVGIVKGGFEQAVGQLTRYRRAIRRPNRDNERLPVIFNDYMNCLFADPTTEKIIPLVDASAKAGCEYYCIDAGWYTDGDWWDSVGLWEPSQQRFPGGLKEVTDYIRSKGMVPGLWLELEVMGIRCPLASQVSDDWFFVRHGERVIDHGRYQLDYRNPEVVKYADEVMDRLIGELGIGYIKMDYNINAGIGTEIDADSFGDGLLQHNRAYLQWLDNVFERYPELVIENCASGGMRMDYALLSRLSIQSSSDQTDYRKYAAIVAGAPAALTPEQCAVWSYPLRDGTEEEVIFNLVNCMLMRVHQSGHLAEISPNRFELIREGLEFYKKIRNELAVGLPFWPLGLPSYGDSWLSLGLRCESTAYLAVWRLESDEDTVELLLPELKHKTTAIRCGYPQRQDCDWHWDRESGKLTISMPSIHSARLFELLIEK</sequence>